<reference evidence="2" key="1">
    <citation type="submission" date="2021-02" db="EMBL/GenBank/DDBJ databases">
        <authorList>
            <person name="Steward A R."/>
        </authorList>
    </citation>
    <scope>NUCLEOTIDE SEQUENCE</scope>
</reference>
<dbReference type="Proteomes" id="UP000663880">
    <property type="component" value="Unassembled WGS sequence"/>
</dbReference>
<gene>
    <name evidence="2" type="ORF">PMACD_LOCUS684</name>
</gene>
<dbReference type="Gene3D" id="2.30.29.30">
    <property type="entry name" value="Pleckstrin-homology domain (PH domain)/Phosphotyrosine-binding domain (PTB)"/>
    <property type="match status" value="1"/>
</dbReference>
<feature type="region of interest" description="Disordered" evidence="1">
    <location>
        <begin position="41"/>
        <end position="121"/>
    </location>
</feature>
<evidence type="ECO:0000313" key="2">
    <source>
        <dbReference type="EMBL" id="CAF4751048.1"/>
    </source>
</evidence>
<dbReference type="EMBL" id="CAJOBZ010000001">
    <property type="protein sequence ID" value="CAF4751048.1"/>
    <property type="molecule type" value="Genomic_DNA"/>
</dbReference>
<dbReference type="AlphaFoldDB" id="A0A821LGA9"/>
<organism evidence="2 3">
    <name type="scientific">Pieris macdunnoughi</name>
    <dbReference type="NCBI Taxonomy" id="345717"/>
    <lineage>
        <taxon>Eukaryota</taxon>
        <taxon>Metazoa</taxon>
        <taxon>Ecdysozoa</taxon>
        <taxon>Arthropoda</taxon>
        <taxon>Hexapoda</taxon>
        <taxon>Insecta</taxon>
        <taxon>Pterygota</taxon>
        <taxon>Neoptera</taxon>
        <taxon>Endopterygota</taxon>
        <taxon>Lepidoptera</taxon>
        <taxon>Glossata</taxon>
        <taxon>Ditrysia</taxon>
        <taxon>Papilionoidea</taxon>
        <taxon>Pieridae</taxon>
        <taxon>Pierinae</taxon>
        <taxon>Pieris</taxon>
    </lineage>
</organism>
<accession>A0A821LGA9</accession>
<evidence type="ECO:0000256" key="1">
    <source>
        <dbReference type="SAM" id="MobiDB-lite"/>
    </source>
</evidence>
<evidence type="ECO:0000313" key="3">
    <source>
        <dbReference type="Proteomes" id="UP000663880"/>
    </source>
</evidence>
<proteinExistence type="predicted"/>
<comment type="caution">
    <text evidence="2">The sequence shown here is derived from an EMBL/GenBank/DDBJ whole genome shotgun (WGS) entry which is preliminary data.</text>
</comment>
<keyword evidence="3" id="KW-1185">Reference proteome</keyword>
<feature type="compositionally biased region" description="Low complexity" evidence="1">
    <location>
        <begin position="43"/>
        <end position="61"/>
    </location>
</feature>
<protein>
    <submittedName>
        <fullName evidence="2">Uncharacterized protein</fullName>
    </submittedName>
</protein>
<dbReference type="OrthoDB" id="7492554at2759"/>
<sequence>MPNLQSVSASLPLLAEGLESQAMRIVRTVGQAFEVCHKMQTPEQAASSAADEQASVQASEAGTSKAPASDYAHSVPSTSKEVDDPGEIIRPTTLDLPLPKKDSKRAQVSRPSKLLKSEQSL</sequence>
<dbReference type="InterPro" id="IPR011993">
    <property type="entry name" value="PH-like_dom_sf"/>
</dbReference>
<name>A0A821LGA9_9NEOP</name>